<proteinExistence type="predicted"/>
<comment type="caution">
    <text evidence="1">The sequence shown here is derived from an EMBL/GenBank/DDBJ whole genome shotgun (WGS) entry which is preliminary data.</text>
</comment>
<protein>
    <submittedName>
        <fullName evidence="1">Uncharacterized protein</fullName>
    </submittedName>
</protein>
<organism evidence="1 2">
    <name type="scientific">Rhypophila decipiens</name>
    <dbReference type="NCBI Taxonomy" id="261697"/>
    <lineage>
        <taxon>Eukaryota</taxon>
        <taxon>Fungi</taxon>
        <taxon>Dikarya</taxon>
        <taxon>Ascomycota</taxon>
        <taxon>Pezizomycotina</taxon>
        <taxon>Sordariomycetes</taxon>
        <taxon>Sordariomycetidae</taxon>
        <taxon>Sordariales</taxon>
        <taxon>Naviculisporaceae</taxon>
        <taxon>Rhypophila</taxon>
    </lineage>
</organism>
<keyword evidence="2" id="KW-1185">Reference proteome</keyword>
<dbReference type="AlphaFoldDB" id="A0AAN6Y2J8"/>
<evidence type="ECO:0000313" key="2">
    <source>
        <dbReference type="Proteomes" id="UP001301769"/>
    </source>
</evidence>
<gene>
    <name evidence="1" type="ORF">QBC37DRAFT_391592</name>
</gene>
<accession>A0AAN6Y2J8</accession>
<name>A0AAN6Y2J8_9PEZI</name>
<reference evidence="1" key="2">
    <citation type="submission" date="2023-05" db="EMBL/GenBank/DDBJ databases">
        <authorList>
            <consortium name="Lawrence Berkeley National Laboratory"/>
            <person name="Steindorff A."/>
            <person name="Hensen N."/>
            <person name="Bonometti L."/>
            <person name="Westerberg I."/>
            <person name="Brannstrom I.O."/>
            <person name="Guillou S."/>
            <person name="Cros-Aarteil S."/>
            <person name="Calhoun S."/>
            <person name="Haridas S."/>
            <person name="Kuo A."/>
            <person name="Mondo S."/>
            <person name="Pangilinan J."/>
            <person name="Riley R."/>
            <person name="Labutti K."/>
            <person name="Andreopoulos B."/>
            <person name="Lipzen A."/>
            <person name="Chen C."/>
            <person name="Yanf M."/>
            <person name="Daum C."/>
            <person name="Ng V."/>
            <person name="Clum A."/>
            <person name="Ohm R."/>
            <person name="Martin F."/>
            <person name="Silar P."/>
            <person name="Natvig D."/>
            <person name="Lalanne C."/>
            <person name="Gautier V."/>
            <person name="Ament-Velasquez S.L."/>
            <person name="Kruys A."/>
            <person name="Hutchinson M.I."/>
            <person name="Powell A.J."/>
            <person name="Barry K."/>
            <person name="Miller A.N."/>
            <person name="Grigoriev I.V."/>
            <person name="Debuchy R."/>
            <person name="Gladieux P."/>
            <person name="Thoren M.H."/>
            <person name="Johannesson H."/>
        </authorList>
    </citation>
    <scope>NUCLEOTIDE SEQUENCE</scope>
    <source>
        <strain evidence="1">PSN293</strain>
    </source>
</reference>
<evidence type="ECO:0000313" key="1">
    <source>
        <dbReference type="EMBL" id="KAK4208952.1"/>
    </source>
</evidence>
<reference evidence="1" key="1">
    <citation type="journal article" date="2023" name="Mol. Phylogenet. Evol.">
        <title>Genome-scale phylogeny and comparative genomics of the fungal order Sordariales.</title>
        <authorList>
            <person name="Hensen N."/>
            <person name="Bonometti L."/>
            <person name="Westerberg I."/>
            <person name="Brannstrom I.O."/>
            <person name="Guillou S."/>
            <person name="Cros-Aarteil S."/>
            <person name="Calhoun S."/>
            <person name="Haridas S."/>
            <person name="Kuo A."/>
            <person name="Mondo S."/>
            <person name="Pangilinan J."/>
            <person name="Riley R."/>
            <person name="LaButti K."/>
            <person name="Andreopoulos B."/>
            <person name="Lipzen A."/>
            <person name="Chen C."/>
            <person name="Yan M."/>
            <person name="Daum C."/>
            <person name="Ng V."/>
            <person name="Clum A."/>
            <person name="Steindorff A."/>
            <person name="Ohm R.A."/>
            <person name="Martin F."/>
            <person name="Silar P."/>
            <person name="Natvig D.O."/>
            <person name="Lalanne C."/>
            <person name="Gautier V."/>
            <person name="Ament-Velasquez S.L."/>
            <person name="Kruys A."/>
            <person name="Hutchinson M.I."/>
            <person name="Powell A.J."/>
            <person name="Barry K."/>
            <person name="Miller A.N."/>
            <person name="Grigoriev I.V."/>
            <person name="Debuchy R."/>
            <person name="Gladieux P."/>
            <person name="Hiltunen Thoren M."/>
            <person name="Johannesson H."/>
        </authorList>
    </citation>
    <scope>NUCLEOTIDE SEQUENCE</scope>
    <source>
        <strain evidence="1">PSN293</strain>
    </source>
</reference>
<dbReference type="Proteomes" id="UP001301769">
    <property type="component" value="Unassembled WGS sequence"/>
</dbReference>
<sequence>MPDISEIPPFSAETTISVIRDYYSFLTEMYLNDSDVIEPPEGGWSSITHEAFQSLGKTDEVISLLRRLPYIRETLGIIEPQASAKTCFADWQSIAQRLDPNDPEDVDGTRITTEDTGSGEYENVPGHVIGLTCGGRNNNIFLLDTKLNVIFWVGGSGPVKGLACREPITGYRPHDDDTPENEANWRGDADAWAVEDFFEVLKDNFRQLRFIPDGSRQVWDMWTEFGIGKEDVIPTVQEIYREHGWPDLGQYRRAECIAAVRKTLLERYDMPSFD</sequence>
<dbReference type="EMBL" id="MU858221">
    <property type="protein sequence ID" value="KAK4208952.1"/>
    <property type="molecule type" value="Genomic_DNA"/>
</dbReference>